<evidence type="ECO:0000256" key="2">
    <source>
        <dbReference type="ARBA" id="ARBA00022448"/>
    </source>
</evidence>
<dbReference type="Pfam" id="PF07690">
    <property type="entry name" value="MFS_1"/>
    <property type="match status" value="1"/>
</dbReference>
<organism evidence="8 9">
    <name type="scientific">Hydra vulgaris</name>
    <name type="common">Hydra</name>
    <name type="synonym">Hydra attenuata</name>
    <dbReference type="NCBI Taxonomy" id="6087"/>
    <lineage>
        <taxon>Eukaryota</taxon>
        <taxon>Metazoa</taxon>
        <taxon>Cnidaria</taxon>
        <taxon>Hydrozoa</taxon>
        <taxon>Hydroidolina</taxon>
        <taxon>Anthoathecata</taxon>
        <taxon>Aplanulata</taxon>
        <taxon>Hydridae</taxon>
        <taxon>Hydra</taxon>
    </lineage>
</organism>
<gene>
    <name evidence="9" type="primary">LOC136082342</name>
</gene>
<evidence type="ECO:0000313" key="8">
    <source>
        <dbReference type="Proteomes" id="UP001652625"/>
    </source>
</evidence>
<keyword evidence="4 6" id="KW-1133">Transmembrane helix</keyword>
<evidence type="ECO:0000256" key="6">
    <source>
        <dbReference type="SAM" id="Phobius"/>
    </source>
</evidence>
<feature type="transmembrane region" description="Helical" evidence="6">
    <location>
        <begin position="177"/>
        <end position="198"/>
    </location>
</feature>
<keyword evidence="3 6" id="KW-0812">Transmembrane</keyword>
<name>A0ABM4C734_HYDVU</name>
<dbReference type="Proteomes" id="UP001652625">
    <property type="component" value="Chromosome 07"/>
</dbReference>
<evidence type="ECO:0000256" key="1">
    <source>
        <dbReference type="ARBA" id="ARBA00004141"/>
    </source>
</evidence>
<reference evidence="9" key="1">
    <citation type="submission" date="2025-08" db="UniProtKB">
        <authorList>
            <consortium name="RefSeq"/>
        </authorList>
    </citation>
    <scope>IDENTIFICATION</scope>
</reference>
<feature type="transmembrane region" description="Helical" evidence="6">
    <location>
        <begin position="413"/>
        <end position="435"/>
    </location>
</feature>
<comment type="subcellular location">
    <subcellularLocation>
        <location evidence="1">Membrane</location>
        <topology evidence="1">Multi-pass membrane protein</topology>
    </subcellularLocation>
</comment>
<dbReference type="InterPro" id="IPR036259">
    <property type="entry name" value="MFS_trans_sf"/>
</dbReference>
<feature type="transmembrane region" description="Helical" evidence="6">
    <location>
        <begin position="45"/>
        <end position="63"/>
    </location>
</feature>
<evidence type="ECO:0000256" key="4">
    <source>
        <dbReference type="ARBA" id="ARBA00022989"/>
    </source>
</evidence>
<evidence type="ECO:0000259" key="7">
    <source>
        <dbReference type="PROSITE" id="PS50850"/>
    </source>
</evidence>
<feature type="transmembrane region" description="Helical" evidence="6">
    <location>
        <begin position="129"/>
        <end position="157"/>
    </location>
</feature>
<keyword evidence="2" id="KW-0813">Transport</keyword>
<dbReference type="SUPFAM" id="SSF103473">
    <property type="entry name" value="MFS general substrate transporter"/>
    <property type="match status" value="1"/>
</dbReference>
<dbReference type="InterPro" id="IPR011701">
    <property type="entry name" value="MFS"/>
</dbReference>
<dbReference type="RefSeq" id="XP_065657411.1">
    <property type="nucleotide sequence ID" value="XM_065801339.1"/>
</dbReference>
<feature type="transmembrane region" description="Helical" evidence="6">
    <location>
        <begin position="75"/>
        <end position="92"/>
    </location>
</feature>
<proteinExistence type="predicted"/>
<feature type="transmembrane region" description="Helical" evidence="6">
    <location>
        <begin position="317"/>
        <end position="337"/>
    </location>
</feature>
<feature type="transmembrane region" description="Helical" evidence="6">
    <location>
        <begin position="280"/>
        <end position="305"/>
    </location>
</feature>
<dbReference type="InterPro" id="IPR020846">
    <property type="entry name" value="MFS_dom"/>
</dbReference>
<feature type="transmembrane region" description="Helical" evidence="6">
    <location>
        <begin position="349"/>
        <end position="370"/>
    </location>
</feature>
<feature type="domain" description="Major facilitator superfamily (MFS) profile" evidence="7">
    <location>
        <begin position="1"/>
        <end position="480"/>
    </location>
</feature>
<feature type="transmembrane region" description="Helical" evidence="6">
    <location>
        <begin position="455"/>
        <end position="476"/>
    </location>
</feature>
<evidence type="ECO:0000256" key="3">
    <source>
        <dbReference type="ARBA" id="ARBA00022692"/>
    </source>
</evidence>
<feature type="transmembrane region" description="Helical" evidence="6">
    <location>
        <begin position="104"/>
        <end position="122"/>
    </location>
</feature>
<dbReference type="PANTHER" id="PTHR23504:SF15">
    <property type="entry name" value="MAJOR FACILITATOR SUPERFAMILY (MFS) PROFILE DOMAIN-CONTAINING PROTEIN"/>
    <property type="match status" value="1"/>
</dbReference>
<dbReference type="PROSITE" id="PS50850">
    <property type="entry name" value="MFS"/>
    <property type="match status" value="1"/>
</dbReference>
<dbReference type="Gene3D" id="1.20.1250.20">
    <property type="entry name" value="MFS general substrate transporter like domains"/>
    <property type="match status" value="1"/>
</dbReference>
<feature type="transmembrane region" description="Helical" evidence="6">
    <location>
        <begin position="376"/>
        <end position="401"/>
    </location>
</feature>
<accession>A0ABM4C734</accession>
<protein>
    <submittedName>
        <fullName evidence="9">Uncharacterized protein LOC136082342 isoform X2</fullName>
    </submittedName>
</protein>
<evidence type="ECO:0000256" key="5">
    <source>
        <dbReference type="ARBA" id="ARBA00023136"/>
    </source>
</evidence>
<evidence type="ECO:0000313" key="9">
    <source>
        <dbReference type="RefSeq" id="XP_065657411.1"/>
    </source>
</evidence>
<dbReference type="PANTHER" id="PTHR23504">
    <property type="entry name" value="MAJOR FACILITATOR SUPERFAMILY DOMAIN-CONTAINING PROTEIN 10"/>
    <property type="match status" value="1"/>
</dbReference>
<keyword evidence="5 6" id="KW-0472">Membrane</keyword>
<keyword evidence="8" id="KW-1185">Reference proteome</keyword>
<dbReference type="GeneID" id="136082342"/>
<sequence length="503" mass="56048">MNYFKKLFYWLLYNKEMDPLPHSVIFLLSAQYSFGASEENAGRDAGWIAASLFVARICFGLIWGYSMGKIDPKKLIVILGVFQIISTFLFGLSRSFYWALVTRFLQGTFTATGLVSKVIVIHQSNDTNIALAFSILFGAYTLSVIVGPSFAGFLVFLAEQHPKSFKKDGFFGKYEVFLPNLIIALCMVLSTSIIVKYLPSCKIKQNLEPVDVVNNENLNLSNENQYLNISFEENEQKKSTQSEVTQLIPLKNNFVLRAKKRLVTSSFLQPLMNKSCMCALVLYALFCIVGIGLYDLITIYFATSIEFGGLAMSSSQIGLLLMIASVVEVAGSVTLLPKLLRRFGAKKSFICWIAFCGCLSPFIPAFVKISNNGLRWSSLATCVVAINIVINGCFLSVNMFVANSVLPEYQGAVNGLGMSISSIGRSIGPALFGNAYSWSLSNMKSKRLSFPFNQYFAFFLLTAFCFVSAVYAHFFISKSLNRKKTSLLKEKLVVRVSHYLYAR</sequence>